<name>A0A086N630_9ACTN</name>
<keyword evidence="3" id="KW-1185">Reference proteome</keyword>
<organism evidence="2 3">
    <name type="scientific">Streptomyces mutabilis</name>
    <dbReference type="NCBI Taxonomy" id="67332"/>
    <lineage>
        <taxon>Bacteria</taxon>
        <taxon>Bacillati</taxon>
        <taxon>Actinomycetota</taxon>
        <taxon>Actinomycetes</taxon>
        <taxon>Kitasatosporales</taxon>
        <taxon>Streptomycetaceae</taxon>
        <taxon>Streptomyces</taxon>
    </lineage>
</organism>
<dbReference type="InterPro" id="IPR001223">
    <property type="entry name" value="Glyco_hydro18_cat"/>
</dbReference>
<dbReference type="AlphaFoldDB" id="A0A086N630"/>
<evidence type="ECO:0000313" key="3">
    <source>
        <dbReference type="Proteomes" id="UP000029095"/>
    </source>
</evidence>
<gene>
    <name evidence="2" type="ORF">FM21_11005</name>
</gene>
<dbReference type="EMBL" id="JNFQ01000001">
    <property type="protein sequence ID" value="KFG76598.1"/>
    <property type="molecule type" value="Genomic_DNA"/>
</dbReference>
<accession>A0A086N630</accession>
<comment type="caution">
    <text evidence="2">The sequence shown here is derived from an EMBL/GenBank/DDBJ whole genome shotgun (WGS) entry which is preliminary data.</text>
</comment>
<protein>
    <recommendedName>
        <fullName evidence="1">GH18 domain-containing protein</fullName>
    </recommendedName>
</protein>
<evidence type="ECO:0000259" key="1">
    <source>
        <dbReference type="PROSITE" id="PS51910"/>
    </source>
</evidence>
<dbReference type="Gene3D" id="3.10.50.10">
    <property type="match status" value="1"/>
</dbReference>
<dbReference type="Gene3D" id="3.20.20.80">
    <property type="entry name" value="Glycosidases"/>
    <property type="match status" value="1"/>
</dbReference>
<dbReference type="HOGENOM" id="CLU_2669557_0_0_11"/>
<dbReference type="Proteomes" id="UP000029095">
    <property type="component" value="Unassembled WGS sequence"/>
</dbReference>
<dbReference type="STRING" id="1915400.FM21_11005"/>
<dbReference type="PROSITE" id="PS51910">
    <property type="entry name" value="GH18_2"/>
    <property type="match status" value="1"/>
</dbReference>
<dbReference type="InterPro" id="IPR029070">
    <property type="entry name" value="Chitinase_insertion_sf"/>
</dbReference>
<sequence>MRHGGTATGPAKGTYENGIEDYKVLRTGCPATDTVAGTAYAKCGGDWWSYDTPQTIATKMAYKDEQGLGGTFSGS</sequence>
<evidence type="ECO:0000313" key="2">
    <source>
        <dbReference type="EMBL" id="KFG76598.1"/>
    </source>
</evidence>
<dbReference type="SUPFAM" id="SSF54556">
    <property type="entry name" value="Chitinase insertion domain"/>
    <property type="match status" value="1"/>
</dbReference>
<reference evidence="2 3" key="1">
    <citation type="submission" date="2014-05" db="EMBL/GenBank/DDBJ databases">
        <title>Complete genome sequence of the Streptomyces mutabilis TRM45540.</title>
        <authorList>
            <person name="Luo X."/>
            <person name="Zhang L."/>
        </authorList>
    </citation>
    <scope>NUCLEOTIDE SEQUENCE [LARGE SCALE GENOMIC DNA]</scope>
    <source>
        <strain evidence="2 3">TRM45540</strain>
    </source>
</reference>
<feature type="domain" description="GH18" evidence="1">
    <location>
        <begin position="1"/>
        <end position="75"/>
    </location>
</feature>
<dbReference type="Pfam" id="PF00704">
    <property type="entry name" value="Glyco_hydro_18"/>
    <property type="match status" value="1"/>
</dbReference>
<proteinExistence type="predicted"/>
<dbReference type="GO" id="GO:0005975">
    <property type="term" value="P:carbohydrate metabolic process"/>
    <property type="evidence" value="ECO:0007669"/>
    <property type="project" value="InterPro"/>
</dbReference>